<dbReference type="GO" id="GO:0035299">
    <property type="term" value="F:inositol-1,3,4,5,6-pentakisphosphate 2-kinase activity"/>
    <property type="evidence" value="ECO:0007669"/>
    <property type="project" value="UniProtKB-EC"/>
</dbReference>
<dbReference type="PANTHER" id="PTHR14456:SF2">
    <property type="entry name" value="INOSITOL-PENTAKISPHOSPHATE 2-KINASE"/>
    <property type="match status" value="1"/>
</dbReference>
<accession>A0A9W9YSR2</accession>
<comment type="caution">
    <text evidence="8">The sequence shown here is derived from an EMBL/GenBank/DDBJ whole genome shotgun (WGS) entry which is preliminary data.</text>
</comment>
<dbReference type="InterPro" id="IPR009286">
    <property type="entry name" value="Ins_P5_2-kin"/>
</dbReference>
<dbReference type="InterPro" id="IPR043001">
    <property type="entry name" value="IP5_2-K_N_lobe"/>
</dbReference>
<evidence type="ECO:0000256" key="3">
    <source>
        <dbReference type="ARBA" id="ARBA00022679"/>
    </source>
</evidence>
<keyword evidence="3 7" id="KW-0808">Transferase</keyword>
<evidence type="ECO:0000256" key="2">
    <source>
        <dbReference type="ARBA" id="ARBA00012023"/>
    </source>
</evidence>
<keyword evidence="9" id="KW-1185">Reference proteome</keyword>
<dbReference type="Pfam" id="PF06090">
    <property type="entry name" value="Ins_P5_2-kin"/>
    <property type="match status" value="1"/>
</dbReference>
<evidence type="ECO:0000256" key="1">
    <source>
        <dbReference type="ARBA" id="ARBA00007229"/>
    </source>
</evidence>
<dbReference type="EC" id="2.7.1.158" evidence="2 7"/>
<evidence type="ECO:0000313" key="9">
    <source>
        <dbReference type="Proteomes" id="UP001163046"/>
    </source>
</evidence>
<dbReference type="GO" id="GO:0032958">
    <property type="term" value="P:inositol phosphate biosynthetic process"/>
    <property type="evidence" value="ECO:0007669"/>
    <property type="project" value="TreeGrafter"/>
</dbReference>
<gene>
    <name evidence="8" type="ORF">OS493_005687</name>
</gene>
<keyword evidence="5 7" id="KW-0418">Kinase</keyword>
<evidence type="ECO:0000256" key="6">
    <source>
        <dbReference type="ARBA" id="ARBA00022840"/>
    </source>
</evidence>
<organism evidence="8 9">
    <name type="scientific">Desmophyllum pertusum</name>
    <dbReference type="NCBI Taxonomy" id="174260"/>
    <lineage>
        <taxon>Eukaryota</taxon>
        <taxon>Metazoa</taxon>
        <taxon>Cnidaria</taxon>
        <taxon>Anthozoa</taxon>
        <taxon>Hexacorallia</taxon>
        <taxon>Scleractinia</taxon>
        <taxon>Caryophylliina</taxon>
        <taxon>Caryophylliidae</taxon>
        <taxon>Desmophyllum</taxon>
    </lineage>
</organism>
<protein>
    <recommendedName>
        <fullName evidence="2 7">Inositol-pentakisphosphate 2-kinase</fullName>
        <ecNumber evidence="2 7">2.7.1.158</ecNumber>
    </recommendedName>
</protein>
<evidence type="ECO:0000313" key="8">
    <source>
        <dbReference type="EMBL" id="KAJ7365572.1"/>
    </source>
</evidence>
<reference evidence="8" key="1">
    <citation type="submission" date="2023-01" db="EMBL/GenBank/DDBJ databases">
        <title>Genome assembly of the deep-sea coral Lophelia pertusa.</title>
        <authorList>
            <person name="Herrera S."/>
            <person name="Cordes E."/>
        </authorList>
    </citation>
    <scope>NUCLEOTIDE SEQUENCE</scope>
    <source>
        <strain evidence="8">USNM1676648</strain>
        <tissue evidence="8">Polyp</tissue>
    </source>
</reference>
<dbReference type="AlphaFoldDB" id="A0A9W9YSR2"/>
<evidence type="ECO:0000256" key="5">
    <source>
        <dbReference type="ARBA" id="ARBA00022777"/>
    </source>
</evidence>
<dbReference type="Gene3D" id="3.30.200.110">
    <property type="entry name" value="Inositol-pentakisphosphate 2-kinase, N-lobe"/>
    <property type="match status" value="1"/>
</dbReference>
<name>A0A9W9YSR2_9CNID</name>
<keyword evidence="6 7" id="KW-0067">ATP-binding</keyword>
<dbReference type="Proteomes" id="UP001163046">
    <property type="component" value="Unassembled WGS sequence"/>
</dbReference>
<comment type="catalytic activity">
    <reaction evidence="7">
        <text>1D-myo-inositol 1,3,4,5,6-pentakisphosphate + ATP = 1D-myo-inositol hexakisphosphate + ADP + H(+)</text>
        <dbReference type="Rhea" id="RHEA:20313"/>
        <dbReference type="ChEBI" id="CHEBI:15378"/>
        <dbReference type="ChEBI" id="CHEBI:30616"/>
        <dbReference type="ChEBI" id="CHEBI:57733"/>
        <dbReference type="ChEBI" id="CHEBI:58130"/>
        <dbReference type="ChEBI" id="CHEBI:456216"/>
        <dbReference type="EC" id="2.7.1.158"/>
    </reaction>
</comment>
<dbReference type="GO" id="GO:0005524">
    <property type="term" value="F:ATP binding"/>
    <property type="evidence" value="ECO:0007669"/>
    <property type="project" value="UniProtKB-KW"/>
</dbReference>
<comment type="domain">
    <text evidence="7">The EXKPK motif is conserved in inositol-pentakisphosphate 2-kinases of both family 1 and 2.</text>
</comment>
<proteinExistence type="inferred from homology"/>
<keyword evidence="4 7" id="KW-0547">Nucleotide-binding</keyword>
<comment type="similarity">
    <text evidence="1">Belongs to the IPK1 type 2 family.</text>
</comment>
<dbReference type="OrthoDB" id="272370at2759"/>
<dbReference type="GO" id="GO:0005634">
    <property type="term" value="C:nucleus"/>
    <property type="evidence" value="ECO:0007669"/>
    <property type="project" value="TreeGrafter"/>
</dbReference>
<dbReference type="PANTHER" id="PTHR14456">
    <property type="entry name" value="INOSITOL POLYPHOSPHATE KINASE 1"/>
    <property type="match status" value="1"/>
</dbReference>
<comment type="function">
    <text evidence="7">Phosphorylates Ins(1,3,4,5,6)P5 at position 2 to form Ins(1,2,3,4,5,6)P6 (InsP6 or phytate).</text>
</comment>
<evidence type="ECO:0000256" key="4">
    <source>
        <dbReference type="ARBA" id="ARBA00022741"/>
    </source>
</evidence>
<evidence type="ECO:0000256" key="7">
    <source>
        <dbReference type="RuleBase" id="RU364126"/>
    </source>
</evidence>
<dbReference type="EMBL" id="MU827303">
    <property type="protein sequence ID" value="KAJ7365572.1"/>
    <property type="molecule type" value="Genomic_DNA"/>
</dbReference>
<sequence length="569" mass="63758">MADQTGFDISADISEYFKYPCEWSYRCEGSWTMVVSLNKLKTVLRLRKHECKNPPALKDEENFVREISGNLDFAKHVILPLMGDDYVHVGKVISVPEGFASAMNEISRSFRPKHRLDKEIHKSCSFGVLMPDFCFLPARRLASSDDDNSRCSLKTSNPTFSVEIKPKCGFLPTSPYIDSTSATKYSVCHYCMLQKSKIKEGKYNRESKYCPLDLFSGESKRVMYALECLVSDPQNNLRVFCDGSGVFTEELVQGAIQGGRVCCAEKYFEMSLQEMKVFSDCITTEGNKHKYDVTIEGNTQGDCVTKGHKHGDGVTTEGHKHKDGMTTVGHKCGDGVTIESHKCGHVGPFSRKFLHILLEILINDSKANQAQTSISLSASPMCKRSKYLDSNINIQSNFSCLQFGNGGVLQQLLSVQKLDDIDVEGIYPLYKKLISHFERNPGLRDSLGFDGPYTLPLWKSVASSLDSSKSRISDNTPVLNADLNDQNNLYDAVLKICKFAVAGTAKDCSVMLAFQKTSKEKATVPNVEMSCGDVYHYNIDLVDLDPKEFDRVVKYYKDTKKTVKIFLEQ</sequence>